<evidence type="ECO:0000259" key="2">
    <source>
        <dbReference type="PROSITE" id="PS51821"/>
    </source>
</evidence>
<reference evidence="3" key="1">
    <citation type="journal article" date="2020" name="Stud. Mycol.">
        <title>101 Dothideomycetes genomes: a test case for predicting lifestyles and emergence of pathogens.</title>
        <authorList>
            <person name="Haridas S."/>
            <person name="Albert R."/>
            <person name="Binder M."/>
            <person name="Bloem J."/>
            <person name="Labutti K."/>
            <person name="Salamov A."/>
            <person name="Andreopoulos B."/>
            <person name="Baker S."/>
            <person name="Barry K."/>
            <person name="Bills G."/>
            <person name="Bluhm B."/>
            <person name="Cannon C."/>
            <person name="Castanera R."/>
            <person name="Culley D."/>
            <person name="Daum C."/>
            <person name="Ezra D."/>
            <person name="Gonzalez J."/>
            <person name="Henrissat B."/>
            <person name="Kuo A."/>
            <person name="Liang C."/>
            <person name="Lipzen A."/>
            <person name="Lutzoni F."/>
            <person name="Magnuson J."/>
            <person name="Mondo S."/>
            <person name="Nolan M."/>
            <person name="Ohm R."/>
            <person name="Pangilinan J."/>
            <person name="Park H.-J."/>
            <person name="Ramirez L."/>
            <person name="Alfaro M."/>
            <person name="Sun H."/>
            <person name="Tritt A."/>
            <person name="Yoshinaga Y."/>
            <person name="Zwiers L.-H."/>
            <person name="Turgeon B."/>
            <person name="Goodwin S."/>
            <person name="Spatafora J."/>
            <person name="Crous P."/>
            <person name="Grigoriev I."/>
        </authorList>
    </citation>
    <scope>NUCLEOTIDE SEQUENCE</scope>
    <source>
        <strain evidence="3">CBS 130266</strain>
    </source>
</reference>
<gene>
    <name evidence="3" type="ORF">EJ08DRAFT_700666</name>
</gene>
<keyword evidence="4" id="KW-1185">Reference proteome</keyword>
<name>A0A9P4NJK0_9PEZI</name>
<protein>
    <recommendedName>
        <fullName evidence="2">Velvet domain-containing protein</fullName>
    </recommendedName>
</protein>
<feature type="region of interest" description="Disordered" evidence="1">
    <location>
        <begin position="97"/>
        <end position="117"/>
    </location>
</feature>
<comment type="caution">
    <text evidence="3">The sequence shown here is derived from an EMBL/GenBank/DDBJ whole genome shotgun (WGS) entry which is preliminary data.</text>
</comment>
<feature type="domain" description="Velvet" evidence="2">
    <location>
        <begin position="1"/>
        <end position="265"/>
    </location>
</feature>
<feature type="compositionally biased region" description="Basic residues" evidence="1">
    <location>
        <begin position="1"/>
        <end position="11"/>
    </location>
</feature>
<organism evidence="3 4">
    <name type="scientific">Tothia fuscella</name>
    <dbReference type="NCBI Taxonomy" id="1048955"/>
    <lineage>
        <taxon>Eukaryota</taxon>
        <taxon>Fungi</taxon>
        <taxon>Dikarya</taxon>
        <taxon>Ascomycota</taxon>
        <taxon>Pezizomycotina</taxon>
        <taxon>Dothideomycetes</taxon>
        <taxon>Pleosporomycetidae</taxon>
        <taxon>Venturiales</taxon>
        <taxon>Cylindrosympodiaceae</taxon>
        <taxon>Tothia</taxon>
    </lineage>
</organism>
<dbReference type="EMBL" id="MU007074">
    <property type="protein sequence ID" value="KAF2424451.1"/>
    <property type="molecule type" value="Genomic_DNA"/>
</dbReference>
<proteinExistence type="predicted"/>
<feature type="compositionally biased region" description="Low complexity" evidence="1">
    <location>
        <begin position="30"/>
        <end position="39"/>
    </location>
</feature>
<dbReference type="Proteomes" id="UP000800235">
    <property type="component" value="Unassembled WGS sequence"/>
</dbReference>
<evidence type="ECO:0000313" key="3">
    <source>
        <dbReference type="EMBL" id="KAF2424451.1"/>
    </source>
</evidence>
<feature type="region of interest" description="Disordered" evidence="1">
    <location>
        <begin position="1"/>
        <end position="62"/>
    </location>
</feature>
<evidence type="ECO:0000313" key="4">
    <source>
        <dbReference type="Proteomes" id="UP000800235"/>
    </source>
</evidence>
<dbReference type="AlphaFoldDB" id="A0A9P4NJK0"/>
<sequence>MPRVKGRQKGIRQRDSSRRSTNSGSLPRRSIQSSTGSLRRSSRLAEANSHRVNTPTTSPMADVAHQQHYPPVNSRSVEVGIERPSTRRRIVARSEFENPRNRVSTRRQLTPTRRQHDVEPEQNGYVLDFVVGPPSQVYTGSPIAPAVTLQVRTVRHGSDAHPTASSLHQYIAVATLVTPDRNGALMPTTPGALSGPQMADSVHPPGIATAPEILGYISFPDLHVRYAGTYRIRVSLIRMGSAYRSGLGGTTVQTADSGLIDVTNV</sequence>
<dbReference type="InterPro" id="IPR037525">
    <property type="entry name" value="Velvet_dom"/>
</dbReference>
<accession>A0A9P4NJK0</accession>
<evidence type="ECO:0000256" key="1">
    <source>
        <dbReference type="SAM" id="MobiDB-lite"/>
    </source>
</evidence>
<dbReference type="OrthoDB" id="5399926at2759"/>
<dbReference type="InterPro" id="IPR038491">
    <property type="entry name" value="Velvet_dom_sf"/>
</dbReference>
<feature type="compositionally biased region" description="Polar residues" evidence="1">
    <location>
        <begin position="50"/>
        <end position="59"/>
    </location>
</feature>
<dbReference type="Gene3D" id="2.60.40.3960">
    <property type="entry name" value="Velvet domain"/>
    <property type="match status" value="1"/>
</dbReference>
<dbReference type="PROSITE" id="PS51821">
    <property type="entry name" value="VELVET"/>
    <property type="match status" value="1"/>
</dbReference>